<dbReference type="GO" id="GO:0004521">
    <property type="term" value="F:RNA endonuclease activity"/>
    <property type="evidence" value="ECO:0007669"/>
    <property type="project" value="InterPro"/>
</dbReference>
<accession>A0A0K2GXA3</accession>
<comment type="similarity">
    <text evidence="2 9">Belongs to the CRISPR-associated endoribonuclease Cas2 protein family.</text>
</comment>
<evidence type="ECO:0000313" key="10">
    <source>
        <dbReference type="EMBL" id="ALA66410.1"/>
    </source>
</evidence>
<gene>
    <name evidence="9" type="primary">cas2</name>
    <name evidence="10" type="ORF">CLAC_00175</name>
</gene>
<comment type="subunit">
    <text evidence="9">Homodimer, forms a heterotetramer with a Cas1 homodimer.</text>
</comment>
<comment type="cofactor">
    <cofactor evidence="1 9">
        <name>Mg(2+)</name>
        <dbReference type="ChEBI" id="CHEBI:18420"/>
    </cofactor>
</comment>
<dbReference type="Gene3D" id="3.30.70.240">
    <property type="match status" value="1"/>
</dbReference>
<dbReference type="PATRIC" id="fig|1408189.4.peg.36"/>
<dbReference type="HAMAP" id="MF_01471">
    <property type="entry name" value="Cas2"/>
    <property type="match status" value="1"/>
</dbReference>
<dbReference type="EMBL" id="CP006841">
    <property type="protein sequence ID" value="ALA66410.1"/>
    <property type="molecule type" value="Genomic_DNA"/>
</dbReference>
<keyword evidence="3 9" id="KW-0540">Nuclease</keyword>
<keyword evidence="4 9" id="KW-0479">Metal-binding</keyword>
<dbReference type="GO" id="GO:0051607">
    <property type="term" value="P:defense response to virus"/>
    <property type="evidence" value="ECO:0007669"/>
    <property type="project" value="UniProtKB-UniRule"/>
</dbReference>
<keyword evidence="11" id="KW-1185">Reference proteome</keyword>
<keyword evidence="5 9" id="KW-0255">Endonuclease</keyword>
<keyword evidence="7 9" id="KW-0460">Magnesium</keyword>
<evidence type="ECO:0000256" key="1">
    <source>
        <dbReference type="ARBA" id="ARBA00001946"/>
    </source>
</evidence>
<sequence length="107" mass="12437">MPGDKRMWCIVMFDLPVKTETERKEATKFRNYLLDSGFSRVQYSVYVQYLPLGAQLAKIAKDIKAKLPHEGEVRIVPLTDKQWSNAFRFSNASPKKVEKTPEQLEIF</sequence>
<evidence type="ECO:0000256" key="8">
    <source>
        <dbReference type="ARBA" id="ARBA00023118"/>
    </source>
</evidence>
<evidence type="ECO:0000256" key="7">
    <source>
        <dbReference type="ARBA" id="ARBA00022842"/>
    </source>
</evidence>
<dbReference type="InterPro" id="IPR021127">
    <property type="entry name" value="CRISPR_associated_Cas2"/>
</dbReference>
<name>A0A0K2GXA3_9CORY</name>
<evidence type="ECO:0000256" key="2">
    <source>
        <dbReference type="ARBA" id="ARBA00009959"/>
    </source>
</evidence>
<dbReference type="SUPFAM" id="SSF143430">
    <property type="entry name" value="TTP0101/SSO1404-like"/>
    <property type="match status" value="1"/>
</dbReference>
<dbReference type="Pfam" id="PF09827">
    <property type="entry name" value="CRISPR_Cas2"/>
    <property type="match status" value="1"/>
</dbReference>
<evidence type="ECO:0000313" key="11">
    <source>
        <dbReference type="Proteomes" id="UP000058446"/>
    </source>
</evidence>
<dbReference type="GO" id="GO:0046872">
    <property type="term" value="F:metal ion binding"/>
    <property type="evidence" value="ECO:0007669"/>
    <property type="project" value="UniProtKB-UniRule"/>
</dbReference>
<keyword evidence="6 9" id="KW-0378">Hydrolase</keyword>
<dbReference type="InterPro" id="IPR019199">
    <property type="entry name" value="Virulence_VapD/CRISPR_Cas2"/>
</dbReference>
<proteinExistence type="inferred from homology"/>
<comment type="function">
    <text evidence="9">CRISPR (clustered regularly interspaced short palindromic repeat), is an adaptive immune system that provides protection against mobile genetic elements (viruses, transposable elements and conjugative plasmids). CRISPR clusters contain sequences complementary to antecedent mobile elements and target invading nucleic acids. CRISPR clusters are transcribed and processed into CRISPR RNA (crRNA). Functions as a ssRNA-specific endoribonuclease. Involved in the integration of spacer DNA into the CRISPR cassette.</text>
</comment>
<dbReference type="NCBIfam" id="TIGR01573">
    <property type="entry name" value="cas2"/>
    <property type="match status" value="1"/>
</dbReference>
<evidence type="ECO:0000256" key="5">
    <source>
        <dbReference type="ARBA" id="ARBA00022759"/>
    </source>
</evidence>
<organism evidence="10 11">
    <name type="scientific">Corynebacterium lactis RW2-5</name>
    <dbReference type="NCBI Taxonomy" id="1408189"/>
    <lineage>
        <taxon>Bacteria</taxon>
        <taxon>Bacillati</taxon>
        <taxon>Actinomycetota</taxon>
        <taxon>Actinomycetes</taxon>
        <taxon>Mycobacteriales</taxon>
        <taxon>Corynebacteriaceae</taxon>
        <taxon>Corynebacterium</taxon>
    </lineage>
</organism>
<dbReference type="RefSeq" id="WP_053411197.1">
    <property type="nucleotide sequence ID" value="NZ_CP006841.1"/>
</dbReference>
<dbReference type="OrthoDB" id="9791737at2"/>
<evidence type="ECO:0000256" key="4">
    <source>
        <dbReference type="ARBA" id="ARBA00022723"/>
    </source>
</evidence>
<evidence type="ECO:0000256" key="6">
    <source>
        <dbReference type="ARBA" id="ARBA00022801"/>
    </source>
</evidence>
<dbReference type="Proteomes" id="UP000058446">
    <property type="component" value="Chromosome"/>
</dbReference>
<dbReference type="GO" id="GO:0016787">
    <property type="term" value="F:hydrolase activity"/>
    <property type="evidence" value="ECO:0007669"/>
    <property type="project" value="UniProtKB-KW"/>
</dbReference>
<dbReference type="AlphaFoldDB" id="A0A0K2GXA3"/>
<dbReference type="GO" id="GO:0043571">
    <property type="term" value="P:maintenance of CRISPR repeat elements"/>
    <property type="evidence" value="ECO:0007669"/>
    <property type="project" value="UniProtKB-UniRule"/>
</dbReference>
<feature type="binding site" evidence="9">
    <location>
        <position position="14"/>
    </location>
    <ligand>
        <name>Mg(2+)</name>
        <dbReference type="ChEBI" id="CHEBI:18420"/>
        <note>catalytic</note>
    </ligand>
</feature>
<protein>
    <recommendedName>
        <fullName evidence="9">CRISPR-associated endoribonuclease Cas2</fullName>
        <ecNumber evidence="9">3.1.-.-</ecNumber>
    </recommendedName>
</protein>
<reference evidence="10 11" key="1">
    <citation type="submission" date="2013-10" db="EMBL/GenBank/DDBJ databases">
        <title>Complete genome sequence of Corynebacterium lactis DSM 45799(T), isolated from raw cow milk.</title>
        <authorList>
            <person name="Ruckert C."/>
            <person name="Albersmeier A."/>
            <person name="Lipski A."/>
            <person name="Kalinowski J."/>
        </authorList>
    </citation>
    <scope>NUCLEOTIDE SEQUENCE [LARGE SCALE GENOMIC DNA]</scope>
    <source>
        <strain evidence="10 11">RW2-5</strain>
    </source>
</reference>
<keyword evidence="8 9" id="KW-0051">Antiviral defense</keyword>
<evidence type="ECO:0000256" key="9">
    <source>
        <dbReference type="HAMAP-Rule" id="MF_01471"/>
    </source>
</evidence>
<evidence type="ECO:0000256" key="3">
    <source>
        <dbReference type="ARBA" id="ARBA00022722"/>
    </source>
</evidence>
<dbReference type="EC" id="3.1.-.-" evidence="9"/>
<dbReference type="KEGG" id="clw:CLAC_00175"/>